<feature type="transmembrane region" description="Helical" evidence="1">
    <location>
        <begin position="61"/>
        <end position="81"/>
    </location>
</feature>
<gene>
    <name evidence="2" type="ORF">AB5J54_30660</name>
</gene>
<sequence length="183" mass="20287">MRVDTRGAAVTFVYEPTEADYRAAVRRLRFGTWRGLGGLAVLLVVAELLASYRAWRGGFSPAGVAVWAACLLVVLVAVVHWGTGRLARRQFDGMDAYGTCRTVVGPQGMTTTGGELSSDLDWQAFPWYVETSELFVLRTRRTGIVFVLPKRGAQDPADVDRVREALEGSLHRLRSMPGMTRRR</sequence>
<keyword evidence="1" id="KW-1133">Transmembrane helix</keyword>
<evidence type="ECO:0000313" key="2">
    <source>
        <dbReference type="EMBL" id="XDQ74619.1"/>
    </source>
</evidence>
<dbReference type="AlphaFoldDB" id="A0AB39T574"/>
<keyword evidence="1" id="KW-0812">Transmembrane</keyword>
<dbReference type="RefSeq" id="WP_369147141.1">
    <property type="nucleotide sequence ID" value="NZ_CP163444.1"/>
</dbReference>
<evidence type="ECO:0000256" key="1">
    <source>
        <dbReference type="SAM" id="Phobius"/>
    </source>
</evidence>
<feature type="transmembrane region" description="Helical" evidence="1">
    <location>
        <begin position="36"/>
        <end position="55"/>
    </location>
</feature>
<organism evidence="2">
    <name type="scientific">Streptomyces sp. R44</name>
    <dbReference type="NCBI Taxonomy" id="3238633"/>
    <lineage>
        <taxon>Bacteria</taxon>
        <taxon>Bacillati</taxon>
        <taxon>Actinomycetota</taxon>
        <taxon>Actinomycetes</taxon>
        <taxon>Kitasatosporales</taxon>
        <taxon>Streptomycetaceae</taxon>
        <taxon>Streptomyces</taxon>
    </lineage>
</organism>
<keyword evidence="1" id="KW-0472">Membrane</keyword>
<dbReference type="EMBL" id="CP163444">
    <property type="protein sequence ID" value="XDQ74619.1"/>
    <property type="molecule type" value="Genomic_DNA"/>
</dbReference>
<reference evidence="2" key="1">
    <citation type="submission" date="2024-07" db="EMBL/GenBank/DDBJ databases">
        <authorList>
            <person name="Yu S.T."/>
        </authorList>
    </citation>
    <scope>NUCLEOTIDE SEQUENCE</scope>
    <source>
        <strain evidence="2">R44</strain>
    </source>
</reference>
<protein>
    <submittedName>
        <fullName evidence="2">YcxB family protein</fullName>
    </submittedName>
</protein>
<name>A0AB39T574_9ACTN</name>
<accession>A0AB39T574</accession>
<proteinExistence type="predicted"/>